<dbReference type="OrthoDB" id="3695445at2"/>
<evidence type="ECO:0000313" key="2">
    <source>
        <dbReference type="EMBL" id="SNT19920.1"/>
    </source>
</evidence>
<dbReference type="AlphaFoldDB" id="A0A239KPG6"/>
<feature type="region of interest" description="Disordered" evidence="1">
    <location>
        <begin position="124"/>
        <end position="151"/>
    </location>
</feature>
<protein>
    <submittedName>
        <fullName evidence="2">Uncharacterized protein</fullName>
    </submittedName>
</protein>
<organism evidence="2 3">
    <name type="scientific">Actinomadura meyerae</name>
    <dbReference type="NCBI Taxonomy" id="240840"/>
    <lineage>
        <taxon>Bacteria</taxon>
        <taxon>Bacillati</taxon>
        <taxon>Actinomycetota</taxon>
        <taxon>Actinomycetes</taxon>
        <taxon>Streptosporangiales</taxon>
        <taxon>Thermomonosporaceae</taxon>
        <taxon>Actinomadura</taxon>
    </lineage>
</organism>
<feature type="compositionally biased region" description="Basic and acidic residues" evidence="1">
    <location>
        <begin position="141"/>
        <end position="151"/>
    </location>
</feature>
<keyword evidence="3" id="KW-1185">Reference proteome</keyword>
<dbReference type="EMBL" id="FZOR01000019">
    <property type="protein sequence ID" value="SNT19920.1"/>
    <property type="molecule type" value="Genomic_DNA"/>
</dbReference>
<dbReference type="Proteomes" id="UP000198318">
    <property type="component" value="Unassembled WGS sequence"/>
</dbReference>
<reference evidence="2 3" key="1">
    <citation type="submission" date="2017-06" db="EMBL/GenBank/DDBJ databases">
        <authorList>
            <person name="Kim H.J."/>
            <person name="Triplett B.A."/>
        </authorList>
    </citation>
    <scope>NUCLEOTIDE SEQUENCE [LARGE SCALE GENOMIC DNA]</scope>
    <source>
        <strain evidence="2 3">DSM 44715</strain>
    </source>
</reference>
<dbReference type="InterPro" id="IPR023393">
    <property type="entry name" value="START-like_dom_sf"/>
</dbReference>
<dbReference type="RefSeq" id="WP_089327603.1">
    <property type="nucleotide sequence ID" value="NZ_FZOR01000019.1"/>
</dbReference>
<proteinExistence type="predicted"/>
<dbReference type="Gene3D" id="3.30.530.20">
    <property type="match status" value="1"/>
</dbReference>
<accession>A0A239KPG6</accession>
<name>A0A239KPG6_9ACTN</name>
<gene>
    <name evidence="2" type="ORF">SAMN05443665_101911</name>
</gene>
<evidence type="ECO:0000313" key="3">
    <source>
        <dbReference type="Proteomes" id="UP000198318"/>
    </source>
</evidence>
<evidence type="ECO:0000256" key="1">
    <source>
        <dbReference type="SAM" id="MobiDB-lite"/>
    </source>
</evidence>
<sequence length="151" mass="15915">MKRAVAVAAAAAGAGAGAGVAVRRLKARSTRLDEQDRWLTVTVNCLPERLRELPAPLAGLADHIEVRTAPAPGGKGTELAARPRFDSAAGPLKRMTGDDPRQRVRRALREAKSLVETGEILRADAPPTTRSTPGGKLVEIATRRAGGEGRL</sequence>